<name>A0A0G4LNS0_VERLO</name>
<evidence type="ECO:0000313" key="4">
    <source>
        <dbReference type="Proteomes" id="UP000045706"/>
    </source>
</evidence>
<dbReference type="EMBL" id="CVQH01012113">
    <property type="protein sequence ID" value="CRK20918.1"/>
    <property type="molecule type" value="Genomic_DNA"/>
</dbReference>
<evidence type="ECO:0000313" key="1">
    <source>
        <dbReference type="EMBL" id="CRK20918.1"/>
    </source>
</evidence>
<proteinExistence type="predicted"/>
<evidence type="ECO:0000313" key="2">
    <source>
        <dbReference type="EMBL" id="CRK23584.1"/>
    </source>
</evidence>
<keyword evidence="3" id="KW-1185">Reference proteome</keyword>
<organism evidence="2 4">
    <name type="scientific">Verticillium longisporum</name>
    <name type="common">Verticillium dahliae var. longisporum</name>
    <dbReference type="NCBI Taxonomy" id="100787"/>
    <lineage>
        <taxon>Eukaryota</taxon>
        <taxon>Fungi</taxon>
        <taxon>Dikarya</taxon>
        <taxon>Ascomycota</taxon>
        <taxon>Pezizomycotina</taxon>
        <taxon>Sordariomycetes</taxon>
        <taxon>Hypocreomycetidae</taxon>
        <taxon>Glomerellales</taxon>
        <taxon>Plectosphaerellaceae</taxon>
        <taxon>Verticillium</taxon>
    </lineage>
</organism>
<evidence type="ECO:0000313" key="3">
    <source>
        <dbReference type="Proteomes" id="UP000044602"/>
    </source>
</evidence>
<accession>A0A0G4LNS0</accession>
<gene>
    <name evidence="1" type="ORF">BN1708_012985</name>
    <name evidence="2" type="ORF">BN1723_013034</name>
</gene>
<dbReference type="EMBL" id="CVQI01014891">
    <property type="protein sequence ID" value="CRK23584.1"/>
    <property type="molecule type" value="Genomic_DNA"/>
</dbReference>
<dbReference type="Proteomes" id="UP000044602">
    <property type="component" value="Unassembled WGS sequence"/>
</dbReference>
<dbReference type="AlphaFoldDB" id="A0A0G4LNS0"/>
<reference evidence="3 4" key="1">
    <citation type="submission" date="2015-05" db="EMBL/GenBank/DDBJ databases">
        <authorList>
            <person name="Fogelqvist Johan"/>
        </authorList>
    </citation>
    <scope>NUCLEOTIDE SEQUENCE [LARGE SCALE GENOMIC DNA]</scope>
    <source>
        <strain evidence="1">VL1</strain>
        <strain evidence="2">VL2</strain>
    </source>
</reference>
<sequence length="225" mass="23952">MALSEPRAHCASSITWTARSRETARLRASSAAKPLLARAASLLRRVESLHPLLDVSRREEPPQPAGRVPRKLQSRTIRAALDIGRRKGFCGGDVGEDAGPDFGQTISVMADGSAMLRLATRLSCVFRTLGNSITDLLRLVSTGQENGTAGRSAPTGARASSIVTVDFCTALLAASWTAEILGHNAMIAIHYWSIGESFSTTSAMACTVARTRLAMRRVSGGRCSV</sequence>
<protein>
    <submittedName>
        <fullName evidence="2">Uncharacterized protein</fullName>
    </submittedName>
</protein>
<dbReference type="Proteomes" id="UP000045706">
    <property type="component" value="Unassembled WGS sequence"/>
</dbReference>